<gene>
    <name evidence="6" type="ORF">CJF38_21345</name>
</gene>
<dbReference type="Gene3D" id="3.40.50.150">
    <property type="entry name" value="Vaccinia Virus protein VP39"/>
    <property type="match status" value="1"/>
</dbReference>
<dbReference type="RefSeq" id="WP_094990023.1">
    <property type="nucleotide sequence ID" value="NZ_JAAQXW010000022.1"/>
</dbReference>
<evidence type="ECO:0000256" key="1">
    <source>
        <dbReference type="ARBA" id="ARBA00022603"/>
    </source>
</evidence>
<evidence type="ECO:0000256" key="2">
    <source>
        <dbReference type="ARBA" id="ARBA00022679"/>
    </source>
</evidence>
<keyword evidence="2" id="KW-0808">Transferase</keyword>
<dbReference type="Pfam" id="PF00145">
    <property type="entry name" value="DNA_methylase"/>
    <property type="match status" value="1"/>
</dbReference>
<feature type="region of interest" description="Disordered" evidence="5">
    <location>
        <begin position="1"/>
        <end position="22"/>
    </location>
</feature>
<keyword evidence="1" id="KW-0489">Methyltransferase</keyword>
<evidence type="ECO:0000256" key="3">
    <source>
        <dbReference type="ARBA" id="ARBA00022747"/>
    </source>
</evidence>
<evidence type="ECO:0000313" key="7">
    <source>
        <dbReference type="Proteomes" id="UP000216897"/>
    </source>
</evidence>
<dbReference type="InterPro" id="IPR001525">
    <property type="entry name" value="C5_MeTfrase"/>
</dbReference>
<evidence type="ECO:0000256" key="4">
    <source>
        <dbReference type="ARBA" id="ARBA00047422"/>
    </source>
</evidence>
<accession>A0ABX4GG53</accession>
<dbReference type="EMBL" id="NQKG01000031">
    <property type="protein sequence ID" value="OZY52350.1"/>
    <property type="molecule type" value="Genomic_DNA"/>
</dbReference>
<evidence type="ECO:0000313" key="6">
    <source>
        <dbReference type="EMBL" id="OZY52350.1"/>
    </source>
</evidence>
<sequence length="188" mass="20315">MTLDDPPNPCTGASRSGKAKNKLVATEDHPSAGALFMDFLEFVRFANPAIAIIENVPDYLNSTSMLVIRSALASFGYSVFECILDGAKYGALEDRSRMAVVAYTEGALTNLTAEDVRPLRSKEATLEAILEPISPDDARWRSFDYLHDKETRDLAAGKNFQRQLLPSSAATCGCIGRGYGVNSSVSLG</sequence>
<evidence type="ECO:0008006" key="8">
    <source>
        <dbReference type="Google" id="ProtNLM"/>
    </source>
</evidence>
<protein>
    <recommendedName>
        <fullName evidence="8">DNA (cytosine-5-)-methyltransferase</fullName>
    </recommendedName>
</protein>
<reference evidence="6 7" key="1">
    <citation type="submission" date="2017-08" db="EMBL/GenBank/DDBJ databases">
        <title>Genomic and metabolic characterisation of spoilage-associated Pseudomonas species.</title>
        <authorList>
            <person name="Stanborough T."/>
            <person name="Fegan N."/>
            <person name="Powell S.M."/>
            <person name="Singh T."/>
            <person name="Tamplin M.L."/>
            <person name="Chandry P.S."/>
        </authorList>
    </citation>
    <scope>NUCLEOTIDE SEQUENCE [LARGE SCALE GENOMIC DNA]</scope>
    <source>
        <strain evidence="6 7">L1814</strain>
    </source>
</reference>
<comment type="catalytic activity">
    <reaction evidence="4">
        <text>a 2'-deoxycytidine in DNA + S-adenosyl-L-methionine = a 5-methyl-2'-deoxycytidine in DNA + S-adenosyl-L-homocysteine + H(+)</text>
        <dbReference type="Rhea" id="RHEA:13681"/>
        <dbReference type="Rhea" id="RHEA-COMP:11369"/>
        <dbReference type="Rhea" id="RHEA-COMP:11370"/>
        <dbReference type="ChEBI" id="CHEBI:15378"/>
        <dbReference type="ChEBI" id="CHEBI:57856"/>
        <dbReference type="ChEBI" id="CHEBI:59789"/>
        <dbReference type="ChEBI" id="CHEBI:85452"/>
        <dbReference type="ChEBI" id="CHEBI:85454"/>
        <dbReference type="EC" id="2.1.1.37"/>
    </reaction>
</comment>
<name>A0ABX4GG53_9PSED</name>
<proteinExistence type="predicted"/>
<comment type="caution">
    <text evidence="6">The sequence shown here is derived from an EMBL/GenBank/DDBJ whole genome shotgun (WGS) entry which is preliminary data.</text>
</comment>
<evidence type="ECO:0000256" key="5">
    <source>
        <dbReference type="SAM" id="MobiDB-lite"/>
    </source>
</evidence>
<dbReference type="InterPro" id="IPR029063">
    <property type="entry name" value="SAM-dependent_MTases_sf"/>
</dbReference>
<dbReference type="Proteomes" id="UP000216897">
    <property type="component" value="Unassembled WGS sequence"/>
</dbReference>
<keyword evidence="3" id="KW-0680">Restriction system</keyword>
<organism evidence="6 7">
    <name type="scientific">Pseudomonas lundensis</name>
    <dbReference type="NCBI Taxonomy" id="86185"/>
    <lineage>
        <taxon>Bacteria</taxon>
        <taxon>Pseudomonadati</taxon>
        <taxon>Pseudomonadota</taxon>
        <taxon>Gammaproteobacteria</taxon>
        <taxon>Pseudomonadales</taxon>
        <taxon>Pseudomonadaceae</taxon>
        <taxon>Pseudomonas</taxon>
    </lineage>
</organism>
<keyword evidence="7" id="KW-1185">Reference proteome</keyword>
<dbReference type="SUPFAM" id="SSF53335">
    <property type="entry name" value="S-adenosyl-L-methionine-dependent methyltransferases"/>
    <property type="match status" value="1"/>
</dbReference>